<sequence>MAKLRVFSRNGGNLREISIYKEDVETFRLNKKKIKETIKRETVKNFV</sequence>
<reference evidence="1 2" key="1">
    <citation type="journal article" date="2011" name="J. Bacteriol.">
        <title>Draft genome sequence of Caloramator australicus strain RC3T, a thermoanaerobe from the Great Artesian Basin of Australia.</title>
        <authorList>
            <person name="Ogg C.D."/>
            <person name="Patel B.K.C."/>
        </authorList>
    </citation>
    <scope>NUCLEOTIDE SEQUENCE [LARGE SCALE GENOMIC DNA]</scope>
    <source>
        <strain evidence="1 2">RC3</strain>
    </source>
</reference>
<evidence type="ECO:0000313" key="1">
    <source>
        <dbReference type="EMBL" id="CCJ34716.1"/>
    </source>
</evidence>
<protein>
    <submittedName>
        <fullName evidence="1">Uncharacterized protein</fullName>
    </submittedName>
</protein>
<organism evidence="1 2">
    <name type="scientific">Caloramator australicus RC3</name>
    <dbReference type="NCBI Taxonomy" id="857293"/>
    <lineage>
        <taxon>Bacteria</taxon>
        <taxon>Bacillati</taxon>
        <taxon>Bacillota</taxon>
        <taxon>Clostridia</taxon>
        <taxon>Eubacteriales</taxon>
        <taxon>Clostridiaceae</taxon>
        <taxon>Caloramator</taxon>
    </lineage>
</organism>
<proteinExistence type="predicted"/>
<gene>
    <name evidence="1" type="ORF">CAAU_2633</name>
</gene>
<dbReference type="AlphaFoldDB" id="I7KWV1"/>
<accession>I7KWV1</accession>
<comment type="caution">
    <text evidence="1">The sequence shown here is derived from an EMBL/GenBank/DDBJ whole genome shotgun (WGS) entry which is preliminary data.</text>
</comment>
<evidence type="ECO:0000313" key="2">
    <source>
        <dbReference type="Proteomes" id="UP000007652"/>
    </source>
</evidence>
<name>I7KWV1_9CLOT</name>
<dbReference type="EMBL" id="CAKP01000143">
    <property type="protein sequence ID" value="CCJ34716.1"/>
    <property type="molecule type" value="Genomic_DNA"/>
</dbReference>
<dbReference type="Proteomes" id="UP000007652">
    <property type="component" value="Unassembled WGS sequence"/>
</dbReference>
<keyword evidence="2" id="KW-1185">Reference proteome</keyword>